<feature type="region of interest" description="Disordered" evidence="4">
    <location>
        <begin position="281"/>
        <end position="304"/>
    </location>
</feature>
<feature type="domain" description="TFIIS N-terminal" evidence="5">
    <location>
        <begin position="188"/>
        <end position="266"/>
    </location>
</feature>
<evidence type="ECO:0000313" key="7">
    <source>
        <dbReference type="Proteomes" id="UP000298390"/>
    </source>
</evidence>
<dbReference type="PANTHER" id="PTHR46010:SF1">
    <property type="entry name" value="PROTEIN IWS1 HOMOLOG"/>
    <property type="match status" value="1"/>
</dbReference>
<evidence type="ECO:0000313" key="6">
    <source>
        <dbReference type="EMBL" id="TFY61465.1"/>
    </source>
</evidence>
<evidence type="ECO:0000259" key="5">
    <source>
        <dbReference type="PROSITE" id="PS51319"/>
    </source>
</evidence>
<keyword evidence="3" id="KW-0539">Nucleus</keyword>
<dbReference type="PROSITE" id="PS51319">
    <property type="entry name" value="TFIIS_N"/>
    <property type="match status" value="1"/>
</dbReference>
<evidence type="ECO:0000256" key="1">
    <source>
        <dbReference type="ARBA" id="ARBA00037349"/>
    </source>
</evidence>
<protein>
    <recommendedName>
        <fullName evidence="5">TFIIS N-terminal domain-containing protein</fullName>
    </recommendedName>
</protein>
<feature type="compositionally biased region" description="Acidic residues" evidence="4">
    <location>
        <begin position="18"/>
        <end position="30"/>
    </location>
</feature>
<dbReference type="Proteomes" id="UP000298390">
    <property type="component" value="Unassembled WGS sequence"/>
</dbReference>
<comment type="function">
    <text evidence="1">Transcription factor involved in RNA polymerase II transcription regulation. May function in both SPT15/TBP post-recruitment and recruitment steps of transcription.</text>
</comment>
<feature type="compositionally biased region" description="Basic and acidic residues" evidence="4">
    <location>
        <begin position="293"/>
        <end position="304"/>
    </location>
</feature>
<dbReference type="GO" id="GO:0016973">
    <property type="term" value="P:poly(A)+ mRNA export from nucleus"/>
    <property type="evidence" value="ECO:0007669"/>
    <property type="project" value="TreeGrafter"/>
</dbReference>
<evidence type="ECO:0000256" key="4">
    <source>
        <dbReference type="SAM" id="MobiDB-lite"/>
    </source>
</evidence>
<comment type="caution">
    <text evidence="6">The sequence shown here is derived from an EMBL/GenBank/DDBJ whole genome shotgun (WGS) entry which is preliminary data.</text>
</comment>
<comment type="subcellular location">
    <subcellularLocation>
        <location evidence="3">Nucleus</location>
    </subcellularLocation>
</comment>
<dbReference type="EMBL" id="SEKV01000206">
    <property type="protein sequence ID" value="TFY61465.1"/>
    <property type="molecule type" value="Genomic_DNA"/>
</dbReference>
<feature type="compositionally biased region" description="Basic residues" evidence="4">
    <location>
        <begin position="63"/>
        <end position="78"/>
    </location>
</feature>
<sequence>MSTADKMDDLERAIFGGESDDELSAPDDDDVPQKRAKRASPMGDEEESSADSGDEYVQEKRAPKGKARRQKQRKRKRKQQLEDIDLSQLPPELANKVKLDMQIEAILKPKKASRPKRKRKDDEDVLDRVADEEVSRLREAMLSAAQDDEQANREKLPATAKLRLLPQVMEVLRKNSLAQSIQDNNLLEGVRKWLEPLPDHSLPALDIQKEFFPTLKKLEYIDTSALKESQLGRVVIFYTKCKRVTPDIQRLANDLVSAWSRPIIKRSASYRDRIIPTAQIGDGDGAARGRRAAQHDSRAREGER</sequence>
<dbReference type="Gene3D" id="1.20.930.10">
    <property type="entry name" value="Conserved domain common to transcription factors TFIIS, elongin A, CRSP70"/>
    <property type="match status" value="1"/>
</dbReference>
<dbReference type="InterPro" id="IPR017923">
    <property type="entry name" value="TFIIS_N"/>
</dbReference>
<organism evidence="6 7">
    <name type="scientific">Rhodofomes roseus</name>
    <dbReference type="NCBI Taxonomy" id="34475"/>
    <lineage>
        <taxon>Eukaryota</taxon>
        <taxon>Fungi</taxon>
        <taxon>Dikarya</taxon>
        <taxon>Basidiomycota</taxon>
        <taxon>Agaricomycotina</taxon>
        <taxon>Agaricomycetes</taxon>
        <taxon>Polyporales</taxon>
        <taxon>Rhodofomes</taxon>
    </lineage>
</organism>
<reference evidence="6 7" key="1">
    <citation type="submission" date="2019-01" db="EMBL/GenBank/DDBJ databases">
        <title>Genome sequencing of the rare red list fungi Fomitopsis rosea.</title>
        <authorList>
            <person name="Buettner E."/>
            <person name="Kellner H."/>
        </authorList>
    </citation>
    <scope>NUCLEOTIDE SEQUENCE [LARGE SCALE GENOMIC DNA]</scope>
    <source>
        <strain evidence="6 7">DSM 105464</strain>
    </source>
</reference>
<dbReference type="AlphaFoldDB" id="A0A4Y9YGJ1"/>
<dbReference type="Pfam" id="PF08711">
    <property type="entry name" value="Med26"/>
    <property type="match status" value="1"/>
</dbReference>
<feature type="region of interest" description="Disordered" evidence="4">
    <location>
        <begin position="1"/>
        <end position="100"/>
    </location>
</feature>
<feature type="compositionally biased region" description="Acidic residues" evidence="4">
    <location>
        <begin position="43"/>
        <end position="56"/>
    </location>
</feature>
<dbReference type="InterPro" id="IPR035441">
    <property type="entry name" value="TFIIS/LEDGF_dom_sf"/>
</dbReference>
<accession>A0A4Y9YGJ1</accession>
<proteinExistence type="inferred from homology"/>
<dbReference type="InterPro" id="IPR051037">
    <property type="entry name" value="RNAPII_TF_IWS1"/>
</dbReference>
<evidence type="ECO:0000256" key="3">
    <source>
        <dbReference type="PROSITE-ProRule" id="PRU00649"/>
    </source>
</evidence>
<comment type="similarity">
    <text evidence="2">Belongs to the IWS1 family.</text>
</comment>
<dbReference type="STRING" id="34475.A0A4Y9YGJ1"/>
<dbReference type="PANTHER" id="PTHR46010">
    <property type="entry name" value="PROTEIN IWS1 HOMOLOG"/>
    <property type="match status" value="1"/>
</dbReference>
<feature type="compositionally biased region" description="Basic and acidic residues" evidence="4">
    <location>
        <begin position="1"/>
        <end position="12"/>
    </location>
</feature>
<dbReference type="GO" id="GO:0005634">
    <property type="term" value="C:nucleus"/>
    <property type="evidence" value="ECO:0007669"/>
    <property type="project" value="UniProtKB-SubCell"/>
</dbReference>
<gene>
    <name evidence="6" type="ORF">EVJ58_g4483</name>
</gene>
<name>A0A4Y9YGJ1_9APHY</name>
<evidence type="ECO:0000256" key="2">
    <source>
        <dbReference type="ARBA" id="ARBA00037992"/>
    </source>
</evidence>